<gene>
    <name evidence="1" type="ORF">QQ020_22245</name>
</gene>
<organism evidence="1 2">
    <name type="scientific">Agaribacillus aureus</name>
    <dbReference type="NCBI Taxonomy" id="3051825"/>
    <lineage>
        <taxon>Bacteria</taxon>
        <taxon>Pseudomonadati</taxon>
        <taxon>Bacteroidota</taxon>
        <taxon>Cytophagia</taxon>
        <taxon>Cytophagales</taxon>
        <taxon>Splendidivirgaceae</taxon>
        <taxon>Agaribacillus</taxon>
    </lineage>
</organism>
<evidence type="ECO:0000313" key="2">
    <source>
        <dbReference type="Proteomes" id="UP001172083"/>
    </source>
</evidence>
<keyword evidence="2" id="KW-1185">Reference proteome</keyword>
<dbReference type="Proteomes" id="UP001172083">
    <property type="component" value="Unassembled WGS sequence"/>
</dbReference>
<protein>
    <submittedName>
        <fullName evidence="1">DUF2007 domain-containing protein</fullName>
    </submittedName>
</protein>
<sequence length="68" mass="8023">MNDWQKVYSTEMIYRAEIVKDTLANHNIVAVVIDKKDTAYQLGHYEVHVKTDDVLWAIKLIENDIQFE</sequence>
<accession>A0ABT8LCX3</accession>
<reference evidence="1" key="1">
    <citation type="submission" date="2023-06" db="EMBL/GenBank/DDBJ databases">
        <title>Genomic of Agaribacillus aureum.</title>
        <authorList>
            <person name="Wang G."/>
        </authorList>
    </citation>
    <scope>NUCLEOTIDE SEQUENCE</scope>
    <source>
        <strain evidence="1">BMA12</strain>
    </source>
</reference>
<name>A0ABT8LCX3_9BACT</name>
<evidence type="ECO:0000313" key="1">
    <source>
        <dbReference type="EMBL" id="MDN5214817.1"/>
    </source>
</evidence>
<dbReference type="EMBL" id="JAUJEB010000005">
    <property type="protein sequence ID" value="MDN5214817.1"/>
    <property type="molecule type" value="Genomic_DNA"/>
</dbReference>
<dbReference type="RefSeq" id="WP_346760155.1">
    <property type="nucleotide sequence ID" value="NZ_JAUJEB010000005.1"/>
</dbReference>
<proteinExistence type="predicted"/>
<comment type="caution">
    <text evidence="1">The sequence shown here is derived from an EMBL/GenBank/DDBJ whole genome shotgun (WGS) entry which is preliminary data.</text>
</comment>